<evidence type="ECO:0000259" key="1">
    <source>
        <dbReference type="Pfam" id="PF04179"/>
    </source>
</evidence>
<evidence type="ECO:0000313" key="2">
    <source>
        <dbReference type="EMBL" id="JAE22850.1"/>
    </source>
</evidence>
<name>A0A0A9GCP6_ARUDO</name>
<protein>
    <recommendedName>
        <fullName evidence="1">Rit1 DUSP-like domain-containing protein</fullName>
    </recommendedName>
</protein>
<organism evidence="2">
    <name type="scientific">Arundo donax</name>
    <name type="common">Giant reed</name>
    <name type="synonym">Donax arundinaceus</name>
    <dbReference type="NCBI Taxonomy" id="35708"/>
    <lineage>
        <taxon>Eukaryota</taxon>
        <taxon>Viridiplantae</taxon>
        <taxon>Streptophyta</taxon>
        <taxon>Embryophyta</taxon>
        <taxon>Tracheophyta</taxon>
        <taxon>Spermatophyta</taxon>
        <taxon>Magnoliopsida</taxon>
        <taxon>Liliopsida</taxon>
        <taxon>Poales</taxon>
        <taxon>Poaceae</taxon>
        <taxon>PACMAD clade</taxon>
        <taxon>Arundinoideae</taxon>
        <taxon>Arundineae</taxon>
        <taxon>Arundo</taxon>
    </lineage>
</organism>
<feature type="domain" description="Rit1 DUSP-like" evidence="1">
    <location>
        <begin position="1"/>
        <end position="29"/>
    </location>
</feature>
<dbReference type="AlphaFoldDB" id="A0A0A9GCP6"/>
<proteinExistence type="predicted"/>
<dbReference type="InterPro" id="IPR033421">
    <property type="entry name" value="Rit1_DUSP-like"/>
</dbReference>
<dbReference type="Pfam" id="PF04179">
    <property type="entry name" value="Init_tRNA_PT"/>
    <property type="match status" value="1"/>
</dbReference>
<reference evidence="2" key="2">
    <citation type="journal article" date="2015" name="Data Brief">
        <title>Shoot transcriptome of the giant reed, Arundo donax.</title>
        <authorList>
            <person name="Barrero R.A."/>
            <person name="Guerrero F.D."/>
            <person name="Moolhuijzen P."/>
            <person name="Goolsby J.A."/>
            <person name="Tidwell J."/>
            <person name="Bellgard S.E."/>
            <person name="Bellgard M.I."/>
        </authorList>
    </citation>
    <scope>NUCLEOTIDE SEQUENCE</scope>
    <source>
        <tissue evidence="2">Shoot tissue taken approximately 20 cm above the soil surface</tissue>
    </source>
</reference>
<sequence>MRKRLVFICKFAVNARPSRGNLRQVYGFLSNEKERLSCSTSTQLGLVAV</sequence>
<dbReference type="EMBL" id="GBRH01175046">
    <property type="protein sequence ID" value="JAE22850.1"/>
    <property type="molecule type" value="Transcribed_RNA"/>
</dbReference>
<reference evidence="2" key="1">
    <citation type="submission" date="2014-09" db="EMBL/GenBank/DDBJ databases">
        <authorList>
            <person name="Magalhaes I.L.F."/>
            <person name="Oliveira U."/>
            <person name="Santos F.R."/>
            <person name="Vidigal T.H.D.A."/>
            <person name="Brescovit A.D."/>
            <person name="Santos A.J."/>
        </authorList>
    </citation>
    <scope>NUCLEOTIDE SEQUENCE</scope>
    <source>
        <tissue evidence="2">Shoot tissue taken approximately 20 cm above the soil surface</tissue>
    </source>
</reference>
<accession>A0A0A9GCP6</accession>